<proteinExistence type="predicted"/>
<reference evidence="2 3" key="1">
    <citation type="submission" date="2016-10" db="EMBL/GenBank/DDBJ databases">
        <authorList>
            <person name="de Groot N.N."/>
        </authorList>
    </citation>
    <scope>NUCLEOTIDE SEQUENCE [LARGE SCALE GENOMIC DNA]</scope>
    <source>
        <strain evidence="2 3">DSM 43019</strain>
    </source>
</reference>
<evidence type="ECO:0000313" key="3">
    <source>
        <dbReference type="Proteomes" id="UP000199645"/>
    </source>
</evidence>
<dbReference type="InterPro" id="IPR013783">
    <property type="entry name" value="Ig-like_fold"/>
</dbReference>
<organism evidence="2 3">
    <name type="scientific">Actinoplanes philippinensis</name>
    <dbReference type="NCBI Taxonomy" id="35752"/>
    <lineage>
        <taxon>Bacteria</taxon>
        <taxon>Bacillati</taxon>
        <taxon>Actinomycetota</taxon>
        <taxon>Actinomycetes</taxon>
        <taxon>Micromonosporales</taxon>
        <taxon>Micromonosporaceae</taxon>
        <taxon>Actinoplanes</taxon>
    </lineage>
</organism>
<feature type="chain" id="PRO_5011750290" description="Ig-like domain (Group 3)" evidence="1">
    <location>
        <begin position="27"/>
        <end position="474"/>
    </location>
</feature>
<evidence type="ECO:0000256" key="1">
    <source>
        <dbReference type="SAM" id="SignalP"/>
    </source>
</evidence>
<dbReference type="GO" id="GO:0005975">
    <property type="term" value="P:carbohydrate metabolic process"/>
    <property type="evidence" value="ECO:0007669"/>
    <property type="project" value="UniProtKB-ARBA"/>
</dbReference>
<dbReference type="Gene3D" id="2.60.40.10">
    <property type="entry name" value="Immunoglobulins"/>
    <property type="match status" value="2"/>
</dbReference>
<evidence type="ECO:0008006" key="4">
    <source>
        <dbReference type="Google" id="ProtNLM"/>
    </source>
</evidence>
<dbReference type="AlphaFoldDB" id="A0A1I2JZK9"/>
<keyword evidence="1" id="KW-0732">Signal</keyword>
<keyword evidence="3" id="KW-1185">Reference proteome</keyword>
<dbReference type="Proteomes" id="UP000199645">
    <property type="component" value="Unassembled WGS sequence"/>
</dbReference>
<evidence type="ECO:0000313" key="2">
    <source>
        <dbReference type="EMBL" id="SFF59593.1"/>
    </source>
</evidence>
<feature type="signal peptide" evidence="1">
    <location>
        <begin position="1"/>
        <end position="26"/>
    </location>
</feature>
<dbReference type="OrthoDB" id="3284286at2"/>
<sequence>MRIRRLAAVAAISGSLILASGAPVMAADPLIVSTGLSDGQLIGSQTTVFPRLTTDLYRLTRLEVLIDGTVRAARTNAEGPLDRGITFQVPAEYHGRTIPVTIRGTDFLGVTDELATSVEVDAEAPSLSDFGPPAGSVVPGVVTFTPTGLSSDVAKVAVVQSPYPNEWPASEATAAPWTVTWDNRQIRPGSASVTIRVTDRAGNHTDYVRGYEVENRAPDIYFESSDVVGPGRSDLAMRVLDDTGVARVEWWIDGVLRSTQEAITYDFGTRSRYVPVLFKAWDTVGNLGTWESSVTVDASGPAVTWLSPSSGAYLRSRQIVSRVSAADPHGILYAHLQGGSPVRIVQGDLEAKVNVRADGRRELVWEVMDRMGNSTVVRRTVTVDTLRPTLKVTKAPKNKAKVKGTVKVTASASDKYGVARVELLINGKVVAKDYKAGYAFSINTKKYGKKIKFQLRAYDRAGNVQSISTRTWYR</sequence>
<name>A0A1I2JZK9_9ACTN</name>
<dbReference type="EMBL" id="FONV01000014">
    <property type="protein sequence ID" value="SFF59593.1"/>
    <property type="molecule type" value="Genomic_DNA"/>
</dbReference>
<dbReference type="STRING" id="35752.SAMN05421541_114183"/>
<protein>
    <recommendedName>
        <fullName evidence="4">Ig-like domain (Group 3)</fullName>
    </recommendedName>
</protein>
<accession>A0A1I2JZK9</accession>
<dbReference type="RefSeq" id="WP_143134030.1">
    <property type="nucleotide sequence ID" value="NZ_BOMT01000082.1"/>
</dbReference>
<dbReference type="Pfam" id="PF17957">
    <property type="entry name" value="Big_7"/>
    <property type="match status" value="1"/>
</dbReference>
<gene>
    <name evidence="2" type="ORF">SAMN05421541_114183</name>
</gene>